<feature type="compositionally biased region" description="Gly residues" evidence="2">
    <location>
        <begin position="448"/>
        <end position="460"/>
    </location>
</feature>
<feature type="domain" description="CAP-Gly" evidence="3">
    <location>
        <begin position="27"/>
        <end position="69"/>
    </location>
</feature>
<feature type="compositionally biased region" description="Low complexity" evidence="2">
    <location>
        <begin position="1307"/>
        <end position="1318"/>
    </location>
</feature>
<dbReference type="SUPFAM" id="SSF74924">
    <property type="entry name" value="Cap-Gly domain"/>
    <property type="match status" value="1"/>
</dbReference>
<dbReference type="SMART" id="SM01052">
    <property type="entry name" value="CAP_GLY"/>
    <property type="match status" value="1"/>
</dbReference>
<dbReference type="PROSITE" id="PS50245">
    <property type="entry name" value="CAP_GLY_2"/>
    <property type="match status" value="1"/>
</dbReference>
<feature type="region of interest" description="Disordered" evidence="2">
    <location>
        <begin position="192"/>
        <end position="217"/>
    </location>
</feature>
<dbReference type="EMBL" id="CDMZ01005023">
    <property type="protein sequence ID" value="CEM51688.1"/>
    <property type="molecule type" value="Genomic_DNA"/>
</dbReference>
<dbReference type="VEuPathDB" id="CryptoDB:Cvel_1773"/>
<feature type="region of interest" description="Disordered" evidence="2">
    <location>
        <begin position="1043"/>
        <end position="1127"/>
    </location>
</feature>
<dbReference type="InterPro" id="IPR036859">
    <property type="entry name" value="CAP-Gly_dom_sf"/>
</dbReference>
<reference evidence="4" key="1">
    <citation type="submission" date="2014-11" db="EMBL/GenBank/DDBJ databases">
        <authorList>
            <person name="Otto D Thomas"/>
            <person name="Naeem Raeece"/>
        </authorList>
    </citation>
    <scope>NUCLEOTIDE SEQUENCE</scope>
</reference>
<accession>A0A0G4I3X7</accession>
<keyword evidence="1" id="KW-0175">Coiled coil</keyword>
<sequence length="1392" mass="149134">MSTASKTFKPGQRVTFSNKKGTVRFFGTVSFQPGTWVGIELDSAEGKNDGEVQGTRYFTCPPNYGVFVKPVHCTLISEEAPQAETASPTTQRKTATTPAATPKLAATSKARPSVKTPATGKTEGAPAAGPLEGVSATGGVGGVSMGAGDRHISSTSIGENGGEDAGAQLHKAQYRIRELEREVQMLQKKLVESAQSPPAQAVPTPAPDTPGASPAEREKWKVVTETLQKQIEVLQLDKEILEATVEELRVENELRGQDLDMVRMEKEALQLEYAENPLQGQIEVYRFALKKLHTENEALRERAAKAPSREPKQKEKEKEGAAAAGAAPAKRSSDDGPKVVVDHEKARADAAKIDGLRVENESLQKAVEELLSLRQLDEELIGVNGALAKDIQLELDWLEQQETKHLEAIQKMATERAEADRILSAFRAKTTSLEEELRKNKTARQTIGGAGALMSRGGGRPSAAARASARGGSRAAPAGGGASAGAGAASPAAGGSGSSAEEETLADGGSGAEAGGMETEGGFEEALRLEQRVLEKSKQMTLLQLALVEGCVPASIFSGASSCFAFAVECLEVQEKTALILNFLVGSLMDRWVRELDGQSGGEAEAAGGGEGGSLGLGFLRWLQQTAAEFVKLLVQLNEFTAGLGDADQKTFETVCANEAPKKVISDVARALDLFVLNVRRGTLSSATPTSEITGGAATLQALTKRVFPEAANLANHCDGLSLMACARLFQSALTLLVCRAGLNPASNEVAQSALVDVKRGREAANKLLMRVGEDGTGVERQSIPEGAAAKQKNLISFSTKLLTELTAVEENAKNREKMVASQKQLLQGCNGCTNELVEMLTGASRASGAEDNAWHRLSTSVSKKLGDVENMENAVKEKQKELDAANNRDKERMTEISTLREQAQELRTRLGDALTLSEKGALLQTECESLRAQAKFYVQELDTSRAALANAQTTCDTAVKESTEAKKKLQDLRDEVDKKAKARKAALEFGGTGEELTGLRAVCQRLGREAFRSKLLETRAALQPVYLSKELLEPLPDSHPLAVGPRILASQGGLRTPRGGQTQRSEKDRGREKERGDKTEREDLSKTRASIAPRSQSRRTTVGRSKSSVSKSGVDGADKTPLFEGQVGPLLCEDPHLLPPHMRMNHPEVADILDCLREYRDMRRAWLLKRASASLVDLEAVRLEREKSRRQREREAKERQAREERRASKAKASGSRSPSKSAVLIAAGEKEKDAKGKSKEQEKKEATGADVAALAVNCKELTNRVVGMLRERLEQTSADLNRPPPPGTFYSFPSIDVLRQILTHAPSGTGAGSSADAGAGGEGIPKVESDVRPTQGALLAARVTVPRGVLKDAGVEALPQLAIGGAGGFGELPVQVRASLDELRELHRRML</sequence>
<evidence type="ECO:0000259" key="3">
    <source>
        <dbReference type="PROSITE" id="PS50245"/>
    </source>
</evidence>
<feature type="compositionally biased region" description="Low complexity" evidence="2">
    <location>
        <begin position="461"/>
        <end position="477"/>
    </location>
</feature>
<feature type="compositionally biased region" description="Basic and acidic residues" evidence="2">
    <location>
        <begin position="1065"/>
        <end position="1087"/>
    </location>
</feature>
<organism evidence="4">
    <name type="scientific">Chromera velia CCMP2878</name>
    <dbReference type="NCBI Taxonomy" id="1169474"/>
    <lineage>
        <taxon>Eukaryota</taxon>
        <taxon>Sar</taxon>
        <taxon>Alveolata</taxon>
        <taxon>Colpodellida</taxon>
        <taxon>Chromeraceae</taxon>
        <taxon>Chromera</taxon>
    </lineage>
</organism>
<dbReference type="PANTHER" id="PTHR18916">
    <property type="entry name" value="DYNACTIN 1-RELATED MICROTUBULE-BINDING"/>
    <property type="match status" value="1"/>
</dbReference>
<protein>
    <recommendedName>
        <fullName evidence="3">CAP-Gly domain-containing protein</fullName>
    </recommendedName>
</protein>
<feature type="compositionally biased region" description="Low complexity" evidence="2">
    <location>
        <begin position="85"/>
        <end position="110"/>
    </location>
</feature>
<feature type="compositionally biased region" description="Basic and acidic residues" evidence="2">
    <location>
        <begin position="1186"/>
        <end position="1208"/>
    </location>
</feature>
<feature type="coiled-coil region" evidence="1">
    <location>
        <begin position="862"/>
        <end position="889"/>
    </location>
</feature>
<feature type="region of interest" description="Disordered" evidence="2">
    <location>
        <begin position="1307"/>
        <end position="1330"/>
    </location>
</feature>
<feature type="compositionally biased region" description="Low complexity" evidence="2">
    <location>
        <begin position="1099"/>
        <end position="1115"/>
    </location>
</feature>
<dbReference type="Gene3D" id="2.30.30.190">
    <property type="entry name" value="CAP Gly-rich-like domain"/>
    <property type="match status" value="1"/>
</dbReference>
<proteinExistence type="predicted"/>
<name>A0A0G4I3X7_9ALVE</name>
<feature type="compositionally biased region" description="Basic and acidic residues" evidence="2">
    <location>
        <begin position="300"/>
        <end position="320"/>
    </location>
</feature>
<feature type="region of interest" description="Disordered" evidence="2">
    <location>
        <begin position="81"/>
        <end position="133"/>
    </location>
</feature>
<dbReference type="Gene3D" id="1.10.287.1490">
    <property type="match status" value="1"/>
</dbReference>
<feature type="region of interest" description="Disordered" evidence="2">
    <location>
        <begin position="300"/>
        <end position="338"/>
    </location>
</feature>
<evidence type="ECO:0000313" key="4">
    <source>
        <dbReference type="EMBL" id="CEM51688.1"/>
    </source>
</evidence>
<feature type="compositionally biased region" description="Low complexity" evidence="2">
    <location>
        <begin position="1211"/>
        <end position="1223"/>
    </location>
</feature>
<feature type="region of interest" description="Disordered" evidence="2">
    <location>
        <begin position="434"/>
        <end position="518"/>
    </location>
</feature>
<feature type="coiled-coil region" evidence="1">
    <location>
        <begin position="224"/>
        <end position="251"/>
    </location>
</feature>
<evidence type="ECO:0000256" key="2">
    <source>
        <dbReference type="SAM" id="MobiDB-lite"/>
    </source>
</evidence>
<feature type="coiled-coil region" evidence="1">
    <location>
        <begin position="956"/>
        <end position="983"/>
    </location>
</feature>
<feature type="compositionally biased region" description="Low complexity" evidence="2">
    <location>
        <begin position="321"/>
        <end position="330"/>
    </location>
</feature>
<dbReference type="InterPro" id="IPR000938">
    <property type="entry name" value="CAP-Gly_domain"/>
</dbReference>
<gene>
    <name evidence="4" type="ORF">Cvel_1773</name>
</gene>
<feature type="compositionally biased region" description="Basic and acidic residues" evidence="2">
    <location>
        <begin position="1229"/>
        <end position="1248"/>
    </location>
</feature>
<evidence type="ECO:0000256" key="1">
    <source>
        <dbReference type="SAM" id="Coils"/>
    </source>
</evidence>
<dbReference type="Pfam" id="PF01302">
    <property type="entry name" value="CAP_GLY"/>
    <property type="match status" value="1"/>
</dbReference>
<feature type="region of interest" description="Disordered" evidence="2">
    <location>
        <begin position="1186"/>
        <end position="1248"/>
    </location>
</feature>